<name>A0A0F8XV88_9ZZZZ</name>
<protein>
    <submittedName>
        <fullName evidence="1">Uncharacterized protein</fullName>
    </submittedName>
</protein>
<gene>
    <name evidence="1" type="ORF">LCGC14_2899690</name>
</gene>
<reference evidence="1" key="1">
    <citation type="journal article" date="2015" name="Nature">
        <title>Complex archaea that bridge the gap between prokaryotes and eukaryotes.</title>
        <authorList>
            <person name="Spang A."/>
            <person name="Saw J.H."/>
            <person name="Jorgensen S.L."/>
            <person name="Zaremba-Niedzwiedzka K."/>
            <person name="Martijn J."/>
            <person name="Lind A.E."/>
            <person name="van Eijk R."/>
            <person name="Schleper C."/>
            <person name="Guy L."/>
            <person name="Ettema T.J."/>
        </authorList>
    </citation>
    <scope>NUCLEOTIDE SEQUENCE</scope>
</reference>
<accession>A0A0F8XV88</accession>
<proteinExistence type="predicted"/>
<sequence>MARAPGAERATNAAPGDTRNSWFLQAAAHVMRGVGNATQRIKDVYGPCLRSHPGVYPMRRKELEAHQPQRTQRAYLQNVRVVLPVKAPFHEGGKGLPATPAVVVHRSYPHVHNSRLRELFFFASLLVRWTGGKKLPNAHHGQKTYSLRKSEVINGTGRGFLGGGAKPLKSGDNARNEL</sequence>
<dbReference type="EMBL" id="LAZR01057049">
    <property type="protein sequence ID" value="KKK72858.1"/>
    <property type="molecule type" value="Genomic_DNA"/>
</dbReference>
<evidence type="ECO:0000313" key="1">
    <source>
        <dbReference type="EMBL" id="KKK72858.1"/>
    </source>
</evidence>
<organism evidence="1">
    <name type="scientific">marine sediment metagenome</name>
    <dbReference type="NCBI Taxonomy" id="412755"/>
    <lineage>
        <taxon>unclassified sequences</taxon>
        <taxon>metagenomes</taxon>
        <taxon>ecological metagenomes</taxon>
    </lineage>
</organism>
<dbReference type="AlphaFoldDB" id="A0A0F8XV88"/>
<comment type="caution">
    <text evidence="1">The sequence shown here is derived from an EMBL/GenBank/DDBJ whole genome shotgun (WGS) entry which is preliminary data.</text>
</comment>